<dbReference type="AlphaFoldDB" id="A0A9E2NV76"/>
<dbReference type="EMBL" id="JAHLFT010000035">
    <property type="protein sequence ID" value="MBU3828109.1"/>
    <property type="molecule type" value="Genomic_DNA"/>
</dbReference>
<protein>
    <submittedName>
        <fullName evidence="1">XRE family transcriptional regulator</fullName>
    </submittedName>
</protein>
<evidence type="ECO:0000313" key="1">
    <source>
        <dbReference type="EMBL" id="MBU3828109.1"/>
    </source>
</evidence>
<comment type="caution">
    <text evidence="1">The sequence shown here is derived from an EMBL/GenBank/DDBJ whole genome shotgun (WGS) entry which is preliminary data.</text>
</comment>
<name>A0A9E2NV76_9LACO</name>
<dbReference type="Proteomes" id="UP000823844">
    <property type="component" value="Unassembled WGS sequence"/>
</dbReference>
<evidence type="ECO:0000313" key="2">
    <source>
        <dbReference type="Proteomes" id="UP000823844"/>
    </source>
</evidence>
<organism evidence="1 2">
    <name type="scientific">Candidatus Lactobacillus pullistercoris</name>
    <dbReference type="NCBI Taxonomy" id="2838636"/>
    <lineage>
        <taxon>Bacteria</taxon>
        <taxon>Bacillati</taxon>
        <taxon>Bacillota</taxon>
        <taxon>Bacilli</taxon>
        <taxon>Lactobacillales</taxon>
        <taxon>Lactobacillaceae</taxon>
        <taxon>Lactobacillus</taxon>
    </lineage>
</organism>
<gene>
    <name evidence="1" type="ORF">H9806_03010</name>
</gene>
<proteinExistence type="predicted"/>
<reference evidence="1" key="2">
    <citation type="submission" date="2021-04" db="EMBL/GenBank/DDBJ databases">
        <authorList>
            <person name="Gilroy R."/>
        </authorList>
    </citation>
    <scope>NUCLEOTIDE SEQUENCE</scope>
    <source>
        <strain evidence="1">F6-686</strain>
    </source>
</reference>
<sequence>MATVIMNMLDQANLTLSDVAKTSNVPLSTLTNAAKKPIESWSIRVLNAFAKGLSKKASTLLDELQPENYTLDIDDQKQIIQGVYIADKQEYFNMRAVVQAEHLEGWHPTKKDIEYVYKEITNPKPEYLKEYHKLFGE</sequence>
<accession>A0A9E2NV76</accession>
<reference evidence="1" key="1">
    <citation type="journal article" date="2021" name="PeerJ">
        <title>Extensive microbial diversity within the chicken gut microbiome revealed by metagenomics and culture.</title>
        <authorList>
            <person name="Gilroy R."/>
            <person name="Ravi A."/>
            <person name="Getino M."/>
            <person name="Pursley I."/>
            <person name="Horton D.L."/>
            <person name="Alikhan N.F."/>
            <person name="Baker D."/>
            <person name="Gharbi K."/>
            <person name="Hall N."/>
            <person name="Watson M."/>
            <person name="Adriaenssens E.M."/>
            <person name="Foster-Nyarko E."/>
            <person name="Jarju S."/>
            <person name="Secka A."/>
            <person name="Antonio M."/>
            <person name="Oren A."/>
            <person name="Chaudhuri R.R."/>
            <person name="La Ragione R."/>
            <person name="Hildebrand F."/>
            <person name="Pallen M.J."/>
        </authorList>
    </citation>
    <scope>NUCLEOTIDE SEQUENCE</scope>
    <source>
        <strain evidence="1">F6-686</strain>
    </source>
</reference>